<dbReference type="RefSeq" id="WP_141353186.1">
    <property type="nucleotide sequence ID" value="NZ_BJNV01000049.1"/>
</dbReference>
<dbReference type="EMBL" id="BJNV01000049">
    <property type="protein sequence ID" value="GEC96662.1"/>
    <property type="molecule type" value="Genomic_DNA"/>
</dbReference>
<keyword evidence="3" id="KW-1185">Reference proteome</keyword>
<feature type="compositionally biased region" description="Basic and acidic residues" evidence="1">
    <location>
        <begin position="302"/>
        <end position="317"/>
    </location>
</feature>
<evidence type="ECO:0000256" key="1">
    <source>
        <dbReference type="SAM" id="MobiDB-lite"/>
    </source>
</evidence>
<feature type="region of interest" description="Disordered" evidence="1">
    <location>
        <begin position="298"/>
        <end position="317"/>
    </location>
</feature>
<dbReference type="Proteomes" id="UP000318422">
    <property type="component" value="Unassembled WGS sequence"/>
</dbReference>
<sequence length="356" mass="37767">MDAGDLPGSVAEGGGGSVLQAMLRDYLVENEAVLFRDGAALSESLPIAGLPDPLTIGAVLGLTREKDIDVCAAHLACMASAFEDMPAISGTSDQVVDKVRQASLRLMMALSECYVRAVEAERRYVALRHEPVWPQDGLLSCVLAAARLGFGLSLKAGSRDPLNVVDANPPASEFNRPGETGYGLVHAEALVALRRLSSTDATPTPTPAAVGPIGDAYFNARRGLLQAKIRKMLGVDPVLRVEAENEYEKDDKRKALQDYLASFALPTFFRAGCDVEIPDWAERVLGELSEAFNAAFAASSNREQETKKTGEQYKDGVEGGTTLVFNAPVGNVSTGNNTKQAGGDMHNQGTGEQGNG</sequence>
<comment type="caution">
    <text evidence="2">The sequence shown here is derived from an EMBL/GenBank/DDBJ whole genome shotgun (WGS) entry which is preliminary data.</text>
</comment>
<organism evidence="2 3">
    <name type="scientific">Zoogloea ramigera</name>
    <dbReference type="NCBI Taxonomy" id="350"/>
    <lineage>
        <taxon>Bacteria</taxon>
        <taxon>Pseudomonadati</taxon>
        <taxon>Pseudomonadota</taxon>
        <taxon>Betaproteobacteria</taxon>
        <taxon>Rhodocyclales</taxon>
        <taxon>Zoogloeaceae</taxon>
        <taxon>Zoogloea</taxon>
    </lineage>
</organism>
<evidence type="ECO:0000313" key="2">
    <source>
        <dbReference type="EMBL" id="GEC96662.1"/>
    </source>
</evidence>
<name>A0A4Y4CX18_ZOORA</name>
<feature type="region of interest" description="Disordered" evidence="1">
    <location>
        <begin position="324"/>
        <end position="356"/>
    </location>
</feature>
<protein>
    <submittedName>
        <fullName evidence="2">Uncharacterized protein</fullName>
    </submittedName>
</protein>
<accession>A0A4Y4CX18</accession>
<evidence type="ECO:0000313" key="3">
    <source>
        <dbReference type="Proteomes" id="UP000318422"/>
    </source>
</evidence>
<dbReference type="AlphaFoldDB" id="A0A4Y4CX18"/>
<feature type="compositionally biased region" description="Polar residues" evidence="1">
    <location>
        <begin position="331"/>
        <end position="340"/>
    </location>
</feature>
<gene>
    <name evidence="2" type="ORF">ZRA01_27350</name>
</gene>
<proteinExistence type="predicted"/>
<reference evidence="2 3" key="1">
    <citation type="submission" date="2019-06" db="EMBL/GenBank/DDBJ databases">
        <title>Whole genome shotgun sequence of Zoogloea ramigera NBRC 15342.</title>
        <authorList>
            <person name="Hosoyama A."/>
            <person name="Uohara A."/>
            <person name="Ohji S."/>
            <person name="Ichikawa N."/>
        </authorList>
    </citation>
    <scope>NUCLEOTIDE SEQUENCE [LARGE SCALE GENOMIC DNA]</scope>
    <source>
        <strain evidence="2 3">NBRC 15342</strain>
    </source>
</reference>